<evidence type="ECO:0000313" key="4">
    <source>
        <dbReference type="Proteomes" id="UP000694569"/>
    </source>
</evidence>
<dbReference type="AlphaFoldDB" id="A0A8C5Q6U8"/>
<sequence length="343" mass="39160">WRRQSLGVSNAEPPVHPGATLHTPCDSGGIKHAVHPGATLHTPCDSGGIKHAVHPAATQGQIQAHYFFGGGIHMSNYEFYMNRQRFEPNGEFIEVILNKWDSNYEILEKNHNYIQWLFPLSEQGRNKCLNKIIKNTAEIQQRLLRAFKMMLKFFSVKVVGEDKEVTGEVEVEQAENFSARFDKLNANSHNNLQLGAEQYQAPLVKFFLKETLIEKCLPDVKDSVLNYFMFRQQWIHSMQNRRVKIPSHKQFTVRFTKRLTPRRKVSSNALDHSSAEMSTPKSFSHLSIKISMGQAQTTPSHRSCQFAIGYPRPLPSPDIARKRLSQIGDICLGYSNRKGLEQI</sequence>
<keyword evidence="4" id="KW-1185">Reference proteome</keyword>
<dbReference type="PANTHER" id="PTHR14015">
    <property type="entry name" value="OPIOID GROWTH FACTOR RECEPTOR OGFR ZETA-TYPE OPIOID RECEPTOR"/>
    <property type="match status" value="1"/>
</dbReference>
<dbReference type="Ensembl" id="ENSLLET00000034019.1">
    <property type="protein sequence ID" value="ENSLLEP00000032757.1"/>
    <property type="gene ID" value="ENSLLEG00000020734.1"/>
</dbReference>
<reference evidence="3" key="1">
    <citation type="submission" date="2025-08" db="UniProtKB">
        <authorList>
            <consortium name="Ensembl"/>
        </authorList>
    </citation>
    <scope>IDENTIFICATION</scope>
</reference>
<protein>
    <recommendedName>
        <fullName evidence="2">Opioid growth factor receptor (OGFr) conserved domain-containing protein</fullName>
    </recommendedName>
</protein>
<evidence type="ECO:0000259" key="2">
    <source>
        <dbReference type="Pfam" id="PF04664"/>
    </source>
</evidence>
<dbReference type="Pfam" id="PF04664">
    <property type="entry name" value="OGFr_N"/>
    <property type="match status" value="1"/>
</dbReference>
<dbReference type="PANTHER" id="PTHR14015:SF2">
    <property type="entry name" value="OPIOID GROWTH FACTOR RECEPTOR (OGFR) CONSERVED DOMAIN-CONTAINING PROTEIN"/>
    <property type="match status" value="1"/>
</dbReference>
<proteinExistence type="inferred from homology"/>
<dbReference type="GO" id="GO:0016020">
    <property type="term" value="C:membrane"/>
    <property type="evidence" value="ECO:0007669"/>
    <property type="project" value="InterPro"/>
</dbReference>
<comment type="similarity">
    <text evidence="1">Belongs to the opioid growth factor receptor family.</text>
</comment>
<accession>A0A8C5Q6U8</accession>
<organism evidence="3 4">
    <name type="scientific">Leptobrachium leishanense</name>
    <name type="common">Leishan spiny toad</name>
    <dbReference type="NCBI Taxonomy" id="445787"/>
    <lineage>
        <taxon>Eukaryota</taxon>
        <taxon>Metazoa</taxon>
        <taxon>Chordata</taxon>
        <taxon>Craniata</taxon>
        <taxon>Vertebrata</taxon>
        <taxon>Euteleostomi</taxon>
        <taxon>Amphibia</taxon>
        <taxon>Batrachia</taxon>
        <taxon>Anura</taxon>
        <taxon>Pelobatoidea</taxon>
        <taxon>Megophryidae</taxon>
        <taxon>Leptobrachium</taxon>
    </lineage>
</organism>
<feature type="domain" description="Opioid growth factor receptor (OGFr) conserved" evidence="2">
    <location>
        <begin position="73"/>
        <end position="242"/>
    </location>
</feature>
<evidence type="ECO:0000313" key="3">
    <source>
        <dbReference type="Ensembl" id="ENSLLEP00000032757.1"/>
    </source>
</evidence>
<dbReference type="OrthoDB" id="9030204at2759"/>
<dbReference type="InterPro" id="IPR039574">
    <property type="entry name" value="OGFr"/>
</dbReference>
<dbReference type="InterPro" id="IPR006757">
    <property type="entry name" value="OGF_rcpt"/>
</dbReference>
<name>A0A8C5Q6U8_9ANUR</name>
<reference evidence="3" key="2">
    <citation type="submission" date="2025-09" db="UniProtKB">
        <authorList>
            <consortium name="Ensembl"/>
        </authorList>
    </citation>
    <scope>IDENTIFICATION</scope>
</reference>
<dbReference type="GO" id="GO:0140625">
    <property type="term" value="F:opioid growth factor receptor activity"/>
    <property type="evidence" value="ECO:0007669"/>
    <property type="project" value="InterPro"/>
</dbReference>
<dbReference type="Proteomes" id="UP000694569">
    <property type="component" value="Unplaced"/>
</dbReference>
<dbReference type="GeneTree" id="ENSGT00390000018730"/>
<evidence type="ECO:0000256" key="1">
    <source>
        <dbReference type="ARBA" id="ARBA00010365"/>
    </source>
</evidence>